<evidence type="ECO:0000256" key="5">
    <source>
        <dbReference type="ARBA" id="ARBA00022516"/>
    </source>
</evidence>
<keyword evidence="7" id="KW-0319">Glycerol metabolism</keyword>
<comment type="similarity">
    <text evidence="3">Belongs to the long-chain O-acyltransferase family.</text>
</comment>
<dbReference type="PANTHER" id="PTHR31650">
    <property type="entry name" value="O-ACYLTRANSFERASE (WSD1-LIKE) FAMILY PROTEIN"/>
    <property type="match status" value="1"/>
</dbReference>
<evidence type="ECO:0000256" key="9">
    <source>
        <dbReference type="ARBA" id="ARBA00023315"/>
    </source>
</evidence>
<evidence type="ECO:0000256" key="2">
    <source>
        <dbReference type="ARBA" id="ARBA00005189"/>
    </source>
</evidence>
<evidence type="ECO:0000313" key="13">
    <source>
        <dbReference type="EMBL" id="MCL6271740.1"/>
    </source>
</evidence>
<comment type="pathway">
    <text evidence="1">Glycerolipid metabolism; triacylglycerol biosynthesis.</text>
</comment>
<feature type="domain" description="O-acyltransferase WSD1-like N-terminal" evidence="11">
    <location>
        <begin position="5"/>
        <end position="274"/>
    </location>
</feature>
<name>A0ABT0PK34_9GAMM</name>
<comment type="pathway">
    <text evidence="2">Lipid metabolism.</text>
</comment>
<gene>
    <name evidence="13" type="ORF">M3P05_17615</name>
</gene>
<dbReference type="InterPro" id="IPR014292">
    <property type="entry name" value="Acyl_transf_WS/DGAT"/>
</dbReference>
<keyword evidence="6" id="KW-0808">Transferase</keyword>
<keyword evidence="8" id="KW-0443">Lipid metabolism</keyword>
<dbReference type="RefSeq" id="WP_249701385.1">
    <property type="nucleotide sequence ID" value="NZ_JAMFLX010000031.1"/>
</dbReference>
<dbReference type="InterPro" id="IPR004255">
    <property type="entry name" value="O-acyltransferase_WSD1_N"/>
</dbReference>
<evidence type="ECO:0000256" key="3">
    <source>
        <dbReference type="ARBA" id="ARBA00009587"/>
    </source>
</evidence>
<comment type="caution">
    <text evidence="13">The sequence shown here is derived from an EMBL/GenBank/DDBJ whole genome shotgun (WGS) entry which is preliminary data.</text>
</comment>
<evidence type="ECO:0000256" key="8">
    <source>
        <dbReference type="ARBA" id="ARBA00023098"/>
    </source>
</evidence>
<proteinExistence type="inferred from homology"/>
<dbReference type="InterPro" id="IPR009721">
    <property type="entry name" value="O-acyltransferase_WSD1_C"/>
</dbReference>
<evidence type="ECO:0000256" key="4">
    <source>
        <dbReference type="ARBA" id="ARBA00013244"/>
    </source>
</evidence>
<feature type="domain" description="O-acyltransferase WSD1 C-terminal" evidence="12">
    <location>
        <begin position="317"/>
        <end position="465"/>
    </location>
</feature>
<sequence length="488" mass="55609">MYQVSPQDNLFFHMESGTTPMHIGLLCLYNQSTAEDGKVRFKDIIKTFEARLHKVPALRNRAVSTPLHLDYPYWIVDPDFDIEYHIRHIALPTPGDWRQLCIQVARLHARPLDMNRPLWEATVIEGLDNIEGLPKACFAVQFKMHRAIYNREIGGQLMAALHDLGAESITSLPEHPTTVDRVPTSIELLSRAAINRVKIFSSYASVARRYAVPAARKLYDAACKSQSCAFTHSPHTRFNNKLSPHRVFEGTSFKLKQVNTIRSQHNDARFNDVVIAIIAGALHRYLSSKDELPIASMTAMYPVINQPEEGSGDRIHRFSHIFPRLYTEIADDKERLDKLIVHLEKARRQSIWLDWQFADDAARLFPNTLADLFIRGAVGYQNARHTGPFFNTFISSVAGPHIPLYHCGAKLESCFGIDSIYDNVGLAHNAFSYNGMLNITVNACRNMMPDPDFYIECINDSFKSLLKKERKTRRKISQKTITVDINQE</sequence>
<dbReference type="Pfam" id="PF03007">
    <property type="entry name" value="WS_DGAT_cat"/>
    <property type="match status" value="1"/>
</dbReference>
<dbReference type="EMBL" id="JAMFLX010000031">
    <property type="protein sequence ID" value="MCL6271740.1"/>
    <property type="molecule type" value="Genomic_DNA"/>
</dbReference>
<dbReference type="EC" id="2.3.1.20" evidence="4"/>
<organism evidence="13 14">
    <name type="scientific">Parendozoicomonas callyspongiae</name>
    <dbReference type="NCBI Taxonomy" id="2942213"/>
    <lineage>
        <taxon>Bacteria</taxon>
        <taxon>Pseudomonadati</taxon>
        <taxon>Pseudomonadota</taxon>
        <taxon>Gammaproteobacteria</taxon>
        <taxon>Oceanospirillales</taxon>
        <taxon>Endozoicomonadaceae</taxon>
        <taxon>Parendozoicomonas</taxon>
    </lineage>
</organism>
<evidence type="ECO:0000256" key="7">
    <source>
        <dbReference type="ARBA" id="ARBA00022798"/>
    </source>
</evidence>
<evidence type="ECO:0000259" key="11">
    <source>
        <dbReference type="Pfam" id="PF03007"/>
    </source>
</evidence>
<keyword evidence="14" id="KW-1185">Reference proteome</keyword>
<evidence type="ECO:0000259" key="12">
    <source>
        <dbReference type="Pfam" id="PF06974"/>
    </source>
</evidence>
<dbReference type="NCBIfam" id="TIGR02946">
    <property type="entry name" value="acyl_WS_DGAT"/>
    <property type="match status" value="1"/>
</dbReference>
<dbReference type="InterPro" id="IPR045034">
    <property type="entry name" value="O-acyltransferase_WSD1-like"/>
</dbReference>
<accession>A0ABT0PK34</accession>
<evidence type="ECO:0000256" key="10">
    <source>
        <dbReference type="ARBA" id="ARBA00048109"/>
    </source>
</evidence>
<evidence type="ECO:0000256" key="6">
    <source>
        <dbReference type="ARBA" id="ARBA00022679"/>
    </source>
</evidence>
<dbReference type="Proteomes" id="UP001203338">
    <property type="component" value="Unassembled WGS sequence"/>
</dbReference>
<dbReference type="Pfam" id="PF06974">
    <property type="entry name" value="WS_DGAT_C"/>
    <property type="match status" value="1"/>
</dbReference>
<keyword evidence="9" id="KW-0012">Acyltransferase</keyword>
<reference evidence="13 14" key="1">
    <citation type="submission" date="2022-05" db="EMBL/GenBank/DDBJ databases">
        <authorList>
            <person name="Park J.-S."/>
        </authorList>
    </citation>
    <scope>NUCLEOTIDE SEQUENCE [LARGE SCALE GENOMIC DNA]</scope>
    <source>
        <strain evidence="13 14">2012CJ34-2</strain>
    </source>
</reference>
<evidence type="ECO:0000313" key="14">
    <source>
        <dbReference type="Proteomes" id="UP001203338"/>
    </source>
</evidence>
<keyword evidence="5" id="KW-0444">Lipid biosynthesis</keyword>
<evidence type="ECO:0000256" key="1">
    <source>
        <dbReference type="ARBA" id="ARBA00004771"/>
    </source>
</evidence>
<dbReference type="PANTHER" id="PTHR31650:SF1">
    <property type="entry name" value="WAX ESTER SYNTHASE_DIACYLGLYCEROL ACYLTRANSFERASE 4-RELATED"/>
    <property type="match status" value="1"/>
</dbReference>
<comment type="catalytic activity">
    <reaction evidence="10">
        <text>an acyl-CoA + a 1,2-diacyl-sn-glycerol = a triacyl-sn-glycerol + CoA</text>
        <dbReference type="Rhea" id="RHEA:10868"/>
        <dbReference type="ChEBI" id="CHEBI:17815"/>
        <dbReference type="ChEBI" id="CHEBI:57287"/>
        <dbReference type="ChEBI" id="CHEBI:58342"/>
        <dbReference type="ChEBI" id="CHEBI:64615"/>
        <dbReference type="EC" id="2.3.1.20"/>
    </reaction>
</comment>
<protein>
    <recommendedName>
        <fullName evidence="4">diacylglycerol O-acyltransferase</fullName>
        <ecNumber evidence="4">2.3.1.20</ecNumber>
    </recommendedName>
</protein>